<evidence type="ECO:0000259" key="2">
    <source>
        <dbReference type="Pfam" id="PF07282"/>
    </source>
</evidence>
<protein>
    <recommendedName>
        <fullName evidence="2">Cas12f1-like TNB domain-containing protein</fullName>
    </recommendedName>
</protein>
<comment type="caution">
    <text evidence="3">The sequence shown here is derived from an EMBL/GenBank/DDBJ whole genome shotgun (WGS) entry which is preliminary data.</text>
</comment>
<keyword evidence="4" id="KW-1185">Reference proteome</keyword>
<name>A0A8H7SR84_9FUNG</name>
<evidence type="ECO:0000256" key="1">
    <source>
        <dbReference type="ARBA" id="ARBA00023125"/>
    </source>
</evidence>
<dbReference type="Pfam" id="PF07282">
    <property type="entry name" value="Cas12f1-like_TNB"/>
    <property type="match status" value="1"/>
</dbReference>
<keyword evidence="1" id="KW-0238">DNA-binding</keyword>
<evidence type="ECO:0000313" key="3">
    <source>
        <dbReference type="EMBL" id="KAG2235379.1"/>
    </source>
</evidence>
<sequence>MPLMIFGDSMKGKSHVKHKGHRVGVLKIIYRQLKRKEKLGEVFVLDINEFRTSSVCHNCNKKNLRHHKVEDRTLFGRFIYNNCNIYWNCDVLAAQNIMLRRSGLGLDDQKYLLVKIHKARHRRWLSLQHV</sequence>
<dbReference type="EMBL" id="JAEPRE010000034">
    <property type="protein sequence ID" value="KAG2235379.1"/>
    <property type="molecule type" value="Genomic_DNA"/>
</dbReference>
<organism evidence="3 4">
    <name type="scientific">Thamnidium elegans</name>
    <dbReference type="NCBI Taxonomy" id="101142"/>
    <lineage>
        <taxon>Eukaryota</taxon>
        <taxon>Fungi</taxon>
        <taxon>Fungi incertae sedis</taxon>
        <taxon>Mucoromycota</taxon>
        <taxon>Mucoromycotina</taxon>
        <taxon>Mucoromycetes</taxon>
        <taxon>Mucorales</taxon>
        <taxon>Mucorineae</taxon>
        <taxon>Mucoraceae</taxon>
        <taxon>Thamnidium</taxon>
    </lineage>
</organism>
<evidence type="ECO:0000313" key="4">
    <source>
        <dbReference type="Proteomes" id="UP000613177"/>
    </source>
</evidence>
<reference evidence="3" key="1">
    <citation type="submission" date="2021-01" db="EMBL/GenBank/DDBJ databases">
        <title>Metabolic potential, ecology and presence of endohyphal bacteria is reflected in genomic diversity of Mucoromycotina.</title>
        <authorList>
            <person name="Muszewska A."/>
            <person name="Okrasinska A."/>
            <person name="Steczkiewicz K."/>
            <person name="Drgas O."/>
            <person name="Orlowska M."/>
            <person name="Perlinska-Lenart U."/>
            <person name="Aleksandrzak-Piekarczyk T."/>
            <person name="Szatraj K."/>
            <person name="Zielenkiewicz U."/>
            <person name="Pilsyk S."/>
            <person name="Malc E."/>
            <person name="Mieczkowski P."/>
            <person name="Kruszewska J.S."/>
            <person name="Biernat P."/>
            <person name="Pawlowska J."/>
        </authorList>
    </citation>
    <scope>NUCLEOTIDE SEQUENCE</scope>
    <source>
        <strain evidence="3">WA0000018081</strain>
    </source>
</reference>
<proteinExistence type="predicted"/>
<dbReference type="GO" id="GO:0003677">
    <property type="term" value="F:DNA binding"/>
    <property type="evidence" value="ECO:0007669"/>
    <property type="project" value="UniProtKB-KW"/>
</dbReference>
<accession>A0A8H7SR84</accession>
<feature type="domain" description="Cas12f1-like TNB" evidence="2">
    <location>
        <begin position="30"/>
        <end position="97"/>
    </location>
</feature>
<dbReference type="Proteomes" id="UP000613177">
    <property type="component" value="Unassembled WGS sequence"/>
</dbReference>
<dbReference type="InterPro" id="IPR010095">
    <property type="entry name" value="Cas12f1-like_TNB"/>
</dbReference>
<gene>
    <name evidence="3" type="ORF">INT48_004998</name>
</gene>
<dbReference type="AlphaFoldDB" id="A0A8H7SR84"/>